<name>A0A1B9XYC9_9FLAO</name>
<protein>
    <submittedName>
        <fullName evidence="1">Uncharacterized protein</fullName>
    </submittedName>
</protein>
<dbReference type="Proteomes" id="UP000093186">
    <property type="component" value="Unassembled WGS sequence"/>
</dbReference>
<gene>
    <name evidence="1" type="ORF">BA195_10205</name>
</gene>
<dbReference type="AlphaFoldDB" id="A0A1B9XYC9"/>
<proteinExistence type="predicted"/>
<reference evidence="1 2" key="1">
    <citation type="submission" date="2016-06" db="EMBL/GenBank/DDBJ databases">
        <title>Draft Genome Sequence of Tenacibaculum soleae UCD-KL19.</title>
        <authorList>
            <person name="Eisen J.A."/>
            <person name="Coil D.A."/>
            <person name="Lujan K.M."/>
        </authorList>
    </citation>
    <scope>NUCLEOTIDE SEQUENCE [LARGE SCALE GENOMIC DNA]</scope>
    <source>
        <strain evidence="1 2">UCD-KL19</strain>
    </source>
</reference>
<sequence length="368" mass="41786">MAITIQKEPLGIYPAYNDSFVQFTSSLTGTTEAIIEIEGINTKPFLIYPNLNGRFIFNLKELVKSRFNTNGFNDPFTSYPSEWGESVEGSYLTQSINITDYGVGVTGTTISRNYEFFKSVKQIDEVVYNNNCQILNHSENGVDYNLTYFEGFPFSVDLQRINKYNTVKIKNLNNEFLSNALSSLSTDSFRLYIDKGTSNWSTSNFLPLSDNLNRLEIYENNTFKTNLNLKKVPAKCGVYIKWFNNDGGYSYWLFDEFYKTTTKAKKLKSVNTNSFNNVNDGLVAPTTLIGKEVGETIKVKSTIDKNEAELLSSLIASPSVQMYTSQRPYINGKWVNVTINDTYTISNKRALNQAKFTIELPNKITARL</sequence>
<organism evidence="1 2">
    <name type="scientific">Tenacibaculum soleae</name>
    <dbReference type="NCBI Taxonomy" id="447689"/>
    <lineage>
        <taxon>Bacteria</taxon>
        <taxon>Pseudomonadati</taxon>
        <taxon>Bacteroidota</taxon>
        <taxon>Flavobacteriia</taxon>
        <taxon>Flavobacteriales</taxon>
        <taxon>Flavobacteriaceae</taxon>
        <taxon>Tenacibaculum</taxon>
    </lineage>
</organism>
<accession>A0A1B9XYC9</accession>
<dbReference type="RefSeq" id="WP_068705181.1">
    <property type="nucleotide sequence ID" value="NZ_MAKX01000013.1"/>
</dbReference>
<keyword evidence="2" id="KW-1185">Reference proteome</keyword>
<evidence type="ECO:0000313" key="2">
    <source>
        <dbReference type="Proteomes" id="UP000093186"/>
    </source>
</evidence>
<dbReference type="EMBL" id="MAKX01000013">
    <property type="protein sequence ID" value="OCK42539.1"/>
    <property type="molecule type" value="Genomic_DNA"/>
</dbReference>
<comment type="caution">
    <text evidence="1">The sequence shown here is derived from an EMBL/GenBank/DDBJ whole genome shotgun (WGS) entry which is preliminary data.</text>
</comment>
<dbReference type="STRING" id="447689.BA195_10205"/>
<dbReference type="OrthoDB" id="1302475at2"/>
<evidence type="ECO:0000313" key="1">
    <source>
        <dbReference type="EMBL" id="OCK42539.1"/>
    </source>
</evidence>